<dbReference type="EMBL" id="CM040988">
    <property type="protein sequence ID" value="MCJ8740405.1"/>
    <property type="molecule type" value="Genomic_DNA"/>
</dbReference>
<proteinExistence type="predicted"/>
<name>A0ACC5YYB2_9TELE</name>
<accession>A0ACC5YYB2</accession>
<organism evidence="1 2">
    <name type="scientific">Pangasius djambal</name>
    <dbReference type="NCBI Taxonomy" id="1691987"/>
    <lineage>
        <taxon>Eukaryota</taxon>
        <taxon>Metazoa</taxon>
        <taxon>Chordata</taxon>
        <taxon>Craniata</taxon>
        <taxon>Vertebrata</taxon>
        <taxon>Euteleostomi</taxon>
        <taxon>Actinopterygii</taxon>
        <taxon>Neopterygii</taxon>
        <taxon>Teleostei</taxon>
        <taxon>Ostariophysi</taxon>
        <taxon>Siluriformes</taxon>
        <taxon>Pangasiidae</taxon>
        <taxon>Pangasius</taxon>
    </lineage>
</organism>
<reference evidence="1" key="1">
    <citation type="submission" date="2020-02" db="EMBL/GenBank/DDBJ databases">
        <title>Genome sequencing of the panga catfish, Pangasius djambal.</title>
        <authorList>
            <person name="Wen M."/>
            <person name="Zahm M."/>
            <person name="Roques C."/>
            <person name="Cabau C."/>
            <person name="Klopp C."/>
            <person name="Donnadieu C."/>
            <person name="Jouanno E."/>
            <person name="Avarre J.-C."/>
            <person name="Campet M."/>
            <person name="Ha T."/>
            <person name="Dugue R."/>
            <person name="Lampietro C."/>
            <person name="Louis A."/>
            <person name="Herpin A."/>
            <person name="Echchiki A."/>
            <person name="Berthelot C."/>
            <person name="Parey E."/>
            <person name="Roest-Crollius H."/>
            <person name="Braasch I."/>
            <person name="Postlethwait J.H."/>
            <person name="Bobe J."/>
            <person name="Montfort J."/>
            <person name="Bouchez O."/>
            <person name="Begum T."/>
            <person name="Schartl M."/>
            <person name="Gustiano R."/>
            <person name="Guiguen Y."/>
        </authorList>
    </citation>
    <scope>NUCLEOTIDE SEQUENCE</scope>
    <source>
        <strain evidence="1">Pdj_M5554</strain>
    </source>
</reference>
<evidence type="ECO:0000313" key="1">
    <source>
        <dbReference type="EMBL" id="MCJ8740405.1"/>
    </source>
</evidence>
<keyword evidence="2" id="KW-1185">Reference proteome</keyword>
<gene>
    <name evidence="1" type="ORF">PDJAM_G00058650</name>
</gene>
<sequence>MIKLAYLAHSDRISVLRLTESIIISASYGKTIKLWDRNTKKQLGLFVCDAPVEVLQVNPNDPSQIVCGDALGKIYFLSWRG</sequence>
<evidence type="ECO:0000313" key="2">
    <source>
        <dbReference type="Proteomes" id="UP000830395"/>
    </source>
</evidence>
<dbReference type="Proteomes" id="UP000830395">
    <property type="component" value="Chromosome 14"/>
</dbReference>
<protein>
    <submittedName>
        <fullName evidence="1">Uncharacterized protein</fullName>
    </submittedName>
</protein>
<comment type="caution">
    <text evidence="1">The sequence shown here is derived from an EMBL/GenBank/DDBJ whole genome shotgun (WGS) entry which is preliminary data.</text>
</comment>